<keyword evidence="1" id="KW-0472">Membrane</keyword>
<comment type="caution">
    <text evidence="2">The sequence shown here is derived from an EMBL/GenBank/DDBJ whole genome shotgun (WGS) entry which is preliminary data.</text>
</comment>
<reference evidence="2 3" key="2">
    <citation type="submission" date="2020-03" db="EMBL/GenBank/DDBJ databases">
        <title>Campylobacter portucalensis sp. nov., a new species of Campylobacter isolated from the reproductive tract of bulls.</title>
        <authorList>
            <person name="Silva M.F."/>
            <person name="Pereira G."/>
            <person name="Carneiro C."/>
            <person name="Hemphill A."/>
            <person name="Mateus L."/>
            <person name="Lopes-Da-Costa L."/>
            <person name="Silva E."/>
        </authorList>
    </citation>
    <scope>NUCLEOTIDE SEQUENCE [LARGE SCALE GENOMIC DNA]</scope>
    <source>
        <strain evidence="2 3">FMV-PI01</strain>
    </source>
</reference>
<feature type="transmembrane region" description="Helical" evidence="1">
    <location>
        <begin position="12"/>
        <end position="41"/>
    </location>
</feature>
<evidence type="ECO:0000313" key="3">
    <source>
        <dbReference type="Proteomes" id="UP000476338"/>
    </source>
</evidence>
<keyword evidence="3" id="KW-1185">Reference proteome</keyword>
<gene>
    <name evidence="2" type="ORF">F1B92_05225</name>
</gene>
<name>A0A6L5WLK0_9BACT</name>
<protein>
    <submittedName>
        <fullName evidence="2">NfeD family protein</fullName>
    </submittedName>
</protein>
<reference evidence="2 3" key="1">
    <citation type="submission" date="2019-09" db="EMBL/GenBank/DDBJ databases">
        <authorList>
            <person name="Silva M."/>
            <person name="Pereira G."/>
            <person name="Lopes-Da-Costa L."/>
            <person name="Silva E."/>
        </authorList>
    </citation>
    <scope>NUCLEOTIDE SEQUENCE [LARGE SCALE GENOMIC DNA]</scope>
    <source>
        <strain evidence="2 3">FMV-PI01</strain>
    </source>
</reference>
<organism evidence="2 3">
    <name type="scientific">Campylobacter portucalensis</name>
    <dbReference type="NCBI Taxonomy" id="2608384"/>
    <lineage>
        <taxon>Bacteria</taxon>
        <taxon>Pseudomonadati</taxon>
        <taxon>Campylobacterota</taxon>
        <taxon>Epsilonproteobacteria</taxon>
        <taxon>Campylobacterales</taxon>
        <taxon>Campylobacteraceae</taxon>
        <taxon>Campylobacter</taxon>
    </lineage>
</organism>
<dbReference type="AlphaFoldDB" id="A0A6L5WLK0"/>
<keyword evidence="1" id="KW-0812">Transmembrane</keyword>
<accession>A0A6L5WLK0</accession>
<feature type="transmembrane region" description="Helical" evidence="1">
    <location>
        <begin position="47"/>
        <end position="65"/>
    </location>
</feature>
<keyword evidence="1" id="KW-1133">Transmembrane helix</keyword>
<dbReference type="RefSeq" id="WP_326833105.1">
    <property type="nucleotide sequence ID" value="NZ_VWSJ01000018.1"/>
</dbReference>
<dbReference type="Proteomes" id="UP000476338">
    <property type="component" value="Unassembled WGS sequence"/>
</dbReference>
<evidence type="ECO:0000256" key="1">
    <source>
        <dbReference type="SAM" id="Phobius"/>
    </source>
</evidence>
<evidence type="ECO:0000313" key="2">
    <source>
        <dbReference type="EMBL" id="MSN96571.1"/>
    </source>
</evidence>
<sequence length="138" mass="15788">MIDPLIMLSIGAALCVLELFLMNFVLLFFGLGFIIIGALNFIIDFEWQWQILASFLLSFVLLFSFKKPLNRLFHKSSDKYKDNFLDESGVGEIKQGMVYFKGTLWQSDDIDLLLKNGLKDGDKVKILCIKDGKVVVER</sequence>
<proteinExistence type="predicted"/>
<dbReference type="EMBL" id="VWSJ01000018">
    <property type="protein sequence ID" value="MSN96571.1"/>
    <property type="molecule type" value="Genomic_DNA"/>
</dbReference>